<keyword evidence="8" id="KW-0784">Thiamine biosynthesis</keyword>
<evidence type="ECO:0000256" key="9">
    <source>
        <dbReference type="ARBA" id="ARBA00023004"/>
    </source>
</evidence>
<evidence type="ECO:0000256" key="1">
    <source>
        <dbReference type="ARBA" id="ARBA00003469"/>
    </source>
</evidence>
<dbReference type="PANTHER" id="PTHR31528">
    <property type="entry name" value="4-AMINO-5-HYDROXYMETHYL-2-METHYLPYRIMIDINE PHOSPHATE SYNTHASE THI11-RELATED"/>
    <property type="match status" value="1"/>
</dbReference>
<evidence type="ECO:0000313" key="14">
    <source>
        <dbReference type="Proteomes" id="UP000741863"/>
    </source>
</evidence>
<dbReference type="InterPro" id="IPR015168">
    <property type="entry name" value="SsuA/THI5"/>
</dbReference>
<name>A0ABS2PD77_9BACL</name>
<feature type="domain" description="SsuA/THI5-like" evidence="12">
    <location>
        <begin position="13"/>
        <end position="230"/>
    </location>
</feature>
<evidence type="ECO:0000256" key="5">
    <source>
        <dbReference type="ARBA" id="ARBA00022679"/>
    </source>
</evidence>
<organism evidence="13 14">
    <name type="scientific">Geomicrobium sediminis</name>
    <dbReference type="NCBI Taxonomy" id="1347788"/>
    <lineage>
        <taxon>Bacteria</taxon>
        <taxon>Bacillati</taxon>
        <taxon>Bacillota</taxon>
        <taxon>Bacilli</taxon>
        <taxon>Bacillales</taxon>
        <taxon>Geomicrobium</taxon>
    </lineage>
</organism>
<comment type="caution">
    <text evidence="13">The sequence shown here is derived from an EMBL/GenBank/DDBJ whole genome shotgun (WGS) entry which is preliminary data.</text>
</comment>
<reference evidence="13 14" key="1">
    <citation type="submission" date="2021-01" db="EMBL/GenBank/DDBJ databases">
        <title>Genomic Encyclopedia of Type Strains, Phase IV (KMG-IV): sequencing the most valuable type-strain genomes for metagenomic binning, comparative biology and taxonomic classification.</title>
        <authorList>
            <person name="Goeker M."/>
        </authorList>
    </citation>
    <scope>NUCLEOTIDE SEQUENCE [LARGE SCALE GENOMIC DNA]</scope>
    <source>
        <strain evidence="13 14">DSM 25540</strain>
    </source>
</reference>
<dbReference type="Gene3D" id="3.40.190.10">
    <property type="entry name" value="Periplasmic binding protein-like II"/>
    <property type="match status" value="2"/>
</dbReference>
<proteinExistence type="inferred from homology"/>
<accession>A0ABS2PD77</accession>
<dbReference type="Proteomes" id="UP000741863">
    <property type="component" value="Unassembled WGS sequence"/>
</dbReference>
<dbReference type="InterPro" id="IPR027939">
    <property type="entry name" value="NMT1/THI5"/>
</dbReference>
<evidence type="ECO:0000313" key="13">
    <source>
        <dbReference type="EMBL" id="MBM7633076.1"/>
    </source>
</evidence>
<keyword evidence="14" id="KW-1185">Reference proteome</keyword>
<evidence type="ECO:0000256" key="8">
    <source>
        <dbReference type="ARBA" id="ARBA00022977"/>
    </source>
</evidence>
<evidence type="ECO:0000256" key="7">
    <source>
        <dbReference type="ARBA" id="ARBA00022898"/>
    </source>
</evidence>
<evidence type="ECO:0000256" key="3">
    <source>
        <dbReference type="ARBA" id="ARBA00009406"/>
    </source>
</evidence>
<comment type="function">
    <text evidence="1">Responsible for the formation of the pyrimidine heterocycle in the thiamine biosynthesis pathway. Catalyzes the formation of hydroxymethylpyrimidine phosphate (HMP-P) from histidine and pyridoxal phosphate (PLP). The protein uses PLP and the active site histidine to form HMP-P, generating an inactive enzyme. The enzyme can only undergo a single turnover, which suggests it is a suicide enzyme.</text>
</comment>
<keyword evidence="5" id="KW-0808">Transferase</keyword>
<protein>
    <recommendedName>
        <fullName evidence="10">Thiamine pyrimidine synthase</fullName>
    </recommendedName>
</protein>
<evidence type="ECO:0000256" key="6">
    <source>
        <dbReference type="ARBA" id="ARBA00022723"/>
    </source>
</evidence>
<keyword evidence="6" id="KW-0479">Metal-binding</keyword>
<evidence type="ECO:0000259" key="12">
    <source>
        <dbReference type="Pfam" id="PF09084"/>
    </source>
</evidence>
<gene>
    <name evidence="13" type="ORF">JOD17_002170</name>
</gene>
<comment type="subunit">
    <text evidence="4">Homodimer.</text>
</comment>
<keyword evidence="7" id="KW-0663">Pyridoxal phosphate</keyword>
<dbReference type="PANTHER" id="PTHR31528:SF1">
    <property type="entry name" value="4-AMINO-5-HYDROXYMETHYL-2-METHYLPYRIMIDINE PHOSPHATE SYNTHASE THI11-RELATED"/>
    <property type="match status" value="1"/>
</dbReference>
<keyword evidence="9" id="KW-0408">Iron</keyword>
<evidence type="ECO:0000256" key="4">
    <source>
        <dbReference type="ARBA" id="ARBA00011738"/>
    </source>
</evidence>
<sequence length="306" mass="34576">MQKISVGLEWFMNPDHIPLMIGMEKGWFANEGIEVTMIEPEDHFDAIDEIKAGKMDIAITEPLHLVEDRAAGEPVVGFARFLHTNGGVMYNKAKGINRPVELIGKRIQYPGAPGLGGLAIVKTMVEHDGGSCELEQFKPVNNGFYHTDALAEDKADAATLVFRNFEVAEAKHRGLDVDYFALKDFGVPDFCQLIFITSPEVFERQKHVLASFMKVIRKSIDYLYENSDEAKTIYYAFTQADESDPLNQSIMNATLPCFTYDFSMTEAYYDDLQTWLKKSGKIGQVIEPTNYWTNELIHTVHSVTNR</sequence>
<comment type="similarity">
    <text evidence="3">Belongs to the NMT1/THI5 family.</text>
</comment>
<dbReference type="EMBL" id="JAFBEC010000006">
    <property type="protein sequence ID" value="MBM7633076.1"/>
    <property type="molecule type" value="Genomic_DNA"/>
</dbReference>
<dbReference type="Pfam" id="PF09084">
    <property type="entry name" value="NMT1"/>
    <property type="match status" value="1"/>
</dbReference>
<comment type="pathway">
    <text evidence="2">Cofactor biosynthesis; thiamine diphosphate biosynthesis.</text>
</comment>
<evidence type="ECO:0000256" key="10">
    <source>
        <dbReference type="ARBA" id="ARBA00033171"/>
    </source>
</evidence>
<evidence type="ECO:0000256" key="11">
    <source>
        <dbReference type="ARBA" id="ARBA00048179"/>
    </source>
</evidence>
<dbReference type="RefSeq" id="WP_204697614.1">
    <property type="nucleotide sequence ID" value="NZ_JAFBEC010000006.1"/>
</dbReference>
<comment type="catalytic activity">
    <reaction evidence="11">
        <text>N(6)-(pyridoxal phosphate)-L-lysyl-[4-amino-5-hydroxymethyl-2-methylpyrimidine phosphate synthase] + L-histidyl-[4-amino-5-hydroxymethyl-2-methylpyrimidine phosphate synthase] + 2 Fe(3+) + 4 H2O = L-lysyl-[4-amino-5-hydroxymethyl-2-methylpyrimidine phosphate synthase] + (2S)-2-amino-5-hydroxy-4-oxopentanoyl-[4-amino-5-hydroxymethyl-2-methylpyrimidine phosphate synthase] + 4-amino-2-methyl-5-(phosphooxymethyl)pyrimidine + 3-oxopropanoate + 2 Fe(2+) + 2 H(+)</text>
        <dbReference type="Rhea" id="RHEA:65756"/>
        <dbReference type="Rhea" id="RHEA-COMP:16892"/>
        <dbReference type="Rhea" id="RHEA-COMP:16893"/>
        <dbReference type="Rhea" id="RHEA-COMP:16894"/>
        <dbReference type="Rhea" id="RHEA-COMP:16895"/>
        <dbReference type="ChEBI" id="CHEBI:15377"/>
        <dbReference type="ChEBI" id="CHEBI:15378"/>
        <dbReference type="ChEBI" id="CHEBI:29033"/>
        <dbReference type="ChEBI" id="CHEBI:29034"/>
        <dbReference type="ChEBI" id="CHEBI:29969"/>
        <dbReference type="ChEBI" id="CHEBI:29979"/>
        <dbReference type="ChEBI" id="CHEBI:33190"/>
        <dbReference type="ChEBI" id="CHEBI:58354"/>
        <dbReference type="ChEBI" id="CHEBI:143915"/>
        <dbReference type="ChEBI" id="CHEBI:157692"/>
    </reaction>
    <physiologicalReaction direction="left-to-right" evidence="11">
        <dbReference type="Rhea" id="RHEA:65757"/>
    </physiologicalReaction>
</comment>
<evidence type="ECO:0000256" key="2">
    <source>
        <dbReference type="ARBA" id="ARBA00004948"/>
    </source>
</evidence>
<dbReference type="SUPFAM" id="SSF53850">
    <property type="entry name" value="Periplasmic binding protein-like II"/>
    <property type="match status" value="1"/>
</dbReference>